<feature type="region of interest" description="Disordered" evidence="1">
    <location>
        <begin position="52"/>
        <end position="71"/>
    </location>
</feature>
<feature type="compositionally biased region" description="Basic residues" evidence="1">
    <location>
        <begin position="52"/>
        <end position="63"/>
    </location>
</feature>
<dbReference type="Proteomes" id="UP000199221">
    <property type="component" value="Unassembled WGS sequence"/>
</dbReference>
<proteinExistence type="predicted"/>
<dbReference type="EMBL" id="FOEQ01000002">
    <property type="protein sequence ID" value="SEQ40873.1"/>
    <property type="molecule type" value="Genomic_DNA"/>
</dbReference>
<sequence>MYTHADNAVMIDTGSAVDHRIGTNLDTRLHNRTGHYLDTFIQFHVGRHPCRRMDKRGKTKTSRPQRMEDIGTTRRTYHLAHAIDQTDRRGIQVIERFVSTQYRDALPVRDLARQLRVGHAEDLETQRAK</sequence>
<evidence type="ECO:0000313" key="3">
    <source>
        <dbReference type="Proteomes" id="UP000199221"/>
    </source>
</evidence>
<gene>
    <name evidence="2" type="ORF">SAMN05216230_102633</name>
</gene>
<protein>
    <submittedName>
        <fullName evidence="2">Uncharacterized protein</fullName>
    </submittedName>
</protein>
<reference evidence="2 3" key="1">
    <citation type="submission" date="2016-10" db="EMBL/GenBank/DDBJ databases">
        <authorList>
            <person name="de Groot N.N."/>
        </authorList>
    </citation>
    <scope>NUCLEOTIDE SEQUENCE [LARGE SCALE GENOMIC DNA]</scope>
    <source>
        <strain evidence="2 3">LMG 27941</strain>
    </source>
</reference>
<accession>A0A1H9FTN7</accession>
<evidence type="ECO:0000313" key="2">
    <source>
        <dbReference type="EMBL" id="SEQ40873.1"/>
    </source>
</evidence>
<evidence type="ECO:0000256" key="1">
    <source>
        <dbReference type="SAM" id="MobiDB-lite"/>
    </source>
</evidence>
<dbReference type="AlphaFoldDB" id="A0A1H9FTN7"/>
<name>A0A1H9FTN7_9PSED</name>
<organism evidence="2 3">
    <name type="scientific">Pseudomonas soli</name>
    <dbReference type="NCBI Taxonomy" id="1306993"/>
    <lineage>
        <taxon>Bacteria</taxon>
        <taxon>Pseudomonadati</taxon>
        <taxon>Pseudomonadota</taxon>
        <taxon>Gammaproteobacteria</taxon>
        <taxon>Pseudomonadales</taxon>
        <taxon>Pseudomonadaceae</taxon>
        <taxon>Pseudomonas</taxon>
    </lineage>
</organism>